<dbReference type="AlphaFoldDB" id="A0A4Y6PVT6"/>
<evidence type="ECO:0000313" key="1">
    <source>
        <dbReference type="EMBL" id="QDG52442.1"/>
    </source>
</evidence>
<proteinExistence type="predicted"/>
<dbReference type="Proteomes" id="UP000315995">
    <property type="component" value="Chromosome"/>
</dbReference>
<accession>A0A5B8Y7J3</accession>
<organism evidence="1 2">
    <name type="scientific">Persicimonas caeni</name>
    <dbReference type="NCBI Taxonomy" id="2292766"/>
    <lineage>
        <taxon>Bacteria</taxon>
        <taxon>Deltaproteobacteria</taxon>
        <taxon>Bradymonadales</taxon>
        <taxon>Bradymonadaceae</taxon>
        <taxon>Persicimonas</taxon>
    </lineage>
</organism>
<dbReference type="EMBL" id="CP041186">
    <property type="protein sequence ID" value="QDG52442.1"/>
    <property type="molecule type" value="Genomic_DNA"/>
</dbReference>
<name>A0A4Y6PVT6_PERCE</name>
<accession>A0A4Y6PVT6</accession>
<protein>
    <recommendedName>
        <fullName evidence="3">YncE family protein</fullName>
    </recommendedName>
</protein>
<dbReference type="OrthoDB" id="5491286at2"/>
<evidence type="ECO:0008006" key="3">
    <source>
        <dbReference type="Google" id="ProtNLM"/>
    </source>
</evidence>
<dbReference type="PANTHER" id="PTHR47197:SF3">
    <property type="entry name" value="DIHYDRO-HEME D1 DEHYDROGENASE"/>
    <property type="match status" value="1"/>
</dbReference>
<evidence type="ECO:0000313" key="2">
    <source>
        <dbReference type="Proteomes" id="UP000315995"/>
    </source>
</evidence>
<keyword evidence="2" id="KW-1185">Reference proteome</keyword>
<reference evidence="1 2" key="1">
    <citation type="submission" date="2019-06" db="EMBL/GenBank/DDBJ databases">
        <title>Persicimonas caeni gen. nov., sp. nov., a predatory bacterium isolated from solar saltern.</title>
        <authorList>
            <person name="Wang S."/>
        </authorList>
    </citation>
    <scope>NUCLEOTIDE SEQUENCE [LARGE SCALE GENOMIC DNA]</scope>
    <source>
        <strain evidence="1 2">YN101</strain>
    </source>
</reference>
<dbReference type="Gene3D" id="2.130.10.10">
    <property type="entry name" value="YVTN repeat-like/Quinoprotein amine dehydrogenase"/>
    <property type="match status" value="1"/>
</dbReference>
<dbReference type="InterPro" id="IPR015943">
    <property type="entry name" value="WD40/YVTN_repeat-like_dom_sf"/>
</dbReference>
<dbReference type="RefSeq" id="WP_141198913.1">
    <property type="nucleotide sequence ID" value="NZ_CP041186.1"/>
</dbReference>
<gene>
    <name evidence="1" type="ORF">FIV42_17365</name>
</gene>
<dbReference type="InterPro" id="IPR051200">
    <property type="entry name" value="Host-pathogen_enzymatic-act"/>
</dbReference>
<dbReference type="InterPro" id="IPR011048">
    <property type="entry name" value="Haem_d1_sf"/>
</dbReference>
<dbReference type="PANTHER" id="PTHR47197">
    <property type="entry name" value="PROTEIN NIRF"/>
    <property type="match status" value="1"/>
</dbReference>
<dbReference type="SUPFAM" id="SSF51004">
    <property type="entry name" value="C-terminal (heme d1) domain of cytochrome cd1-nitrite reductase"/>
    <property type="match status" value="1"/>
</dbReference>
<sequence length="411" mass="43836">MSRRLHNPGLPSVARGYRGRATLRAARSLCSLVVVVALCLVGCGEPDEAGGPTRSYEAAGPVCEAGPSAPRATVWADFQTLGADPNAIARGDGYLWVVESSDNTVSRFDPATGAFDAFFIDLGVNRNPYDLYVDAPRDLAYIANQGANTLTVASTQTGEVVAEIGAGTEAFDAPQGVTASDDYIYVTNTHLRGRGFDEGSVTVLDRDTREVLGSIPTAKKNPQYIAAIDTPHGPRIAVVSSGAIHYSGTVTSDGALELWTETDDPTAPERQIFALERTDDERMGAPGRPLVTPDATRLYLASATAPVLFVFDLQAMQWLHDTSDPLEVYATDDKSLHNATIDARGVIYLTAFNDDALYLFDTSCDAVLAGPLDLGTTDGYLEGPVDLQVVGDEVYFVMTLSNVMGRVGLGW</sequence>